<evidence type="ECO:0000256" key="1">
    <source>
        <dbReference type="SAM" id="MobiDB-lite"/>
    </source>
</evidence>
<evidence type="ECO:0000313" key="3">
    <source>
        <dbReference type="Proteomes" id="UP001358417"/>
    </source>
</evidence>
<dbReference type="PANTHER" id="PTHR37540:SF5">
    <property type="entry name" value="TRANSCRIPTION FACTOR DOMAIN-CONTAINING PROTEIN"/>
    <property type="match status" value="1"/>
</dbReference>
<reference evidence="2 3" key="1">
    <citation type="submission" date="2023-08" db="EMBL/GenBank/DDBJ databases">
        <title>Black Yeasts Isolated from many extreme environments.</title>
        <authorList>
            <person name="Coleine C."/>
            <person name="Stajich J.E."/>
            <person name="Selbmann L."/>
        </authorList>
    </citation>
    <scope>NUCLEOTIDE SEQUENCE [LARGE SCALE GENOMIC DNA]</scope>
    <source>
        <strain evidence="2 3">CCFEE 5792</strain>
    </source>
</reference>
<feature type="region of interest" description="Disordered" evidence="1">
    <location>
        <begin position="33"/>
        <end position="104"/>
    </location>
</feature>
<dbReference type="GeneID" id="89981089"/>
<accession>A0AAV9NDL1</accession>
<gene>
    <name evidence="2" type="ORF">LTR84_012952</name>
</gene>
<sequence length="530" mass="59846">MAQPPFIIYTHPSEQSDRQNRRTVASYIGTHYRNRSRPSARKVQLPGEPCSRKPFPVASTNNSDHPSETTSLVIRDRKATRGRRSIAHTARSSPTPTLDNIPHDKHGFRSDPFSAYPIEFRDCIPVAIDFFVGFYGPAHVIRPEIVPPGAGTGILQSFFQYALQDSVLFEAIIALSLANLTVQTWRLSGPDKDSIYHYSRAVGKLRKLLLKPEGFVEDSVLFAIVALMGVDYLLNDLAAFEMHIGGLRHIVALRGGLDQLGWPMVLKPNVVGLEVFWAYMSQNQENLTILQQSGQLIPARSEDLDLTCPYNREPITDFGEMISALPPGLRELTSDYRLSVPVITLLHRVITREAQINQVESVKGVREVNATNLQEAEYCARLLAFTDLTTVERACCIGVFTSLLGCTRSERFSPLYVQQIQHHSQELLSWQGKFADLDLAECFLWVSLGLVATMFPSCKTSQLPGTMETDPRYMLLMAIAQSHQNWLWEEVKVVIQRFSWSTLRLESYQTAWQFAQDELKKASHHNLWEG</sequence>
<proteinExistence type="predicted"/>
<comment type="caution">
    <text evidence="2">The sequence shown here is derived from an EMBL/GenBank/DDBJ whole genome shotgun (WGS) entry which is preliminary data.</text>
</comment>
<name>A0AAV9NDL1_9EURO</name>
<protein>
    <recommendedName>
        <fullName evidence="4">Transcription factor domain-containing protein</fullName>
    </recommendedName>
</protein>
<dbReference type="Pfam" id="PF11951">
    <property type="entry name" value="Fungal_trans_2"/>
    <property type="match status" value="1"/>
</dbReference>
<feature type="compositionally biased region" description="Polar residues" evidence="1">
    <location>
        <begin position="58"/>
        <end position="72"/>
    </location>
</feature>
<evidence type="ECO:0008006" key="4">
    <source>
        <dbReference type="Google" id="ProtNLM"/>
    </source>
</evidence>
<dbReference type="Proteomes" id="UP001358417">
    <property type="component" value="Unassembled WGS sequence"/>
</dbReference>
<organism evidence="2 3">
    <name type="scientific">Exophiala bonariae</name>
    <dbReference type="NCBI Taxonomy" id="1690606"/>
    <lineage>
        <taxon>Eukaryota</taxon>
        <taxon>Fungi</taxon>
        <taxon>Dikarya</taxon>
        <taxon>Ascomycota</taxon>
        <taxon>Pezizomycotina</taxon>
        <taxon>Eurotiomycetes</taxon>
        <taxon>Chaetothyriomycetidae</taxon>
        <taxon>Chaetothyriales</taxon>
        <taxon>Herpotrichiellaceae</taxon>
        <taxon>Exophiala</taxon>
    </lineage>
</organism>
<dbReference type="AlphaFoldDB" id="A0AAV9NDL1"/>
<evidence type="ECO:0000313" key="2">
    <source>
        <dbReference type="EMBL" id="KAK5055203.1"/>
    </source>
</evidence>
<keyword evidence="3" id="KW-1185">Reference proteome</keyword>
<dbReference type="EMBL" id="JAVRRD010000009">
    <property type="protein sequence ID" value="KAK5055203.1"/>
    <property type="molecule type" value="Genomic_DNA"/>
</dbReference>
<dbReference type="RefSeq" id="XP_064707634.1">
    <property type="nucleotide sequence ID" value="XM_064856458.1"/>
</dbReference>
<dbReference type="InterPro" id="IPR021858">
    <property type="entry name" value="Fun_TF"/>
</dbReference>
<dbReference type="PANTHER" id="PTHR37540">
    <property type="entry name" value="TRANSCRIPTION FACTOR (ACR-2), PUTATIVE-RELATED-RELATED"/>
    <property type="match status" value="1"/>
</dbReference>